<accession>A0A940MZE7</accession>
<feature type="compositionally biased region" description="Basic and acidic residues" evidence="3">
    <location>
        <begin position="1"/>
        <end position="11"/>
    </location>
</feature>
<gene>
    <name evidence="4" type="ORF">J5Y10_13900</name>
</gene>
<organism evidence="4 5">
    <name type="scientific">Roseomonas indoligenes</name>
    <dbReference type="NCBI Taxonomy" id="2820811"/>
    <lineage>
        <taxon>Bacteria</taxon>
        <taxon>Pseudomonadati</taxon>
        <taxon>Pseudomonadota</taxon>
        <taxon>Alphaproteobacteria</taxon>
        <taxon>Acetobacterales</taxon>
        <taxon>Roseomonadaceae</taxon>
        <taxon>Roseomonas</taxon>
    </lineage>
</organism>
<dbReference type="GO" id="GO:0009898">
    <property type="term" value="C:cytoplasmic side of plasma membrane"/>
    <property type="evidence" value="ECO:0007669"/>
    <property type="project" value="TreeGrafter"/>
</dbReference>
<keyword evidence="1" id="KW-0547">Nucleotide-binding</keyword>
<dbReference type="PANTHER" id="PTHR43384:SF6">
    <property type="entry name" value="SEPTUM SITE-DETERMINING PROTEIN MIND HOMOLOG, CHLOROPLASTIC"/>
    <property type="match status" value="1"/>
</dbReference>
<comment type="caution">
    <text evidence="4">The sequence shown here is derived from an EMBL/GenBank/DDBJ whole genome shotgun (WGS) entry which is preliminary data.</text>
</comment>
<keyword evidence="2" id="KW-0067">ATP-binding</keyword>
<dbReference type="GO" id="GO:0005829">
    <property type="term" value="C:cytosol"/>
    <property type="evidence" value="ECO:0007669"/>
    <property type="project" value="TreeGrafter"/>
</dbReference>
<dbReference type="GO" id="GO:0005524">
    <property type="term" value="F:ATP binding"/>
    <property type="evidence" value="ECO:0007669"/>
    <property type="project" value="UniProtKB-KW"/>
</dbReference>
<reference evidence="4" key="1">
    <citation type="submission" date="2021-03" db="EMBL/GenBank/DDBJ databases">
        <authorList>
            <person name="So Y."/>
        </authorList>
    </citation>
    <scope>NUCLEOTIDE SEQUENCE</scope>
    <source>
        <strain evidence="4">SG15</strain>
    </source>
</reference>
<dbReference type="PANTHER" id="PTHR43384">
    <property type="entry name" value="SEPTUM SITE-DETERMINING PROTEIN MIND HOMOLOG, CHLOROPLASTIC-RELATED"/>
    <property type="match status" value="1"/>
</dbReference>
<dbReference type="GO" id="GO:0016887">
    <property type="term" value="F:ATP hydrolysis activity"/>
    <property type="evidence" value="ECO:0007669"/>
    <property type="project" value="TreeGrafter"/>
</dbReference>
<proteinExistence type="predicted"/>
<dbReference type="SUPFAM" id="SSF52540">
    <property type="entry name" value="P-loop containing nucleoside triphosphate hydrolases"/>
    <property type="match status" value="1"/>
</dbReference>
<keyword evidence="5" id="KW-1185">Reference proteome</keyword>
<dbReference type="Proteomes" id="UP000677537">
    <property type="component" value="Unassembled WGS sequence"/>
</dbReference>
<dbReference type="EMBL" id="JAGIZA010000007">
    <property type="protein sequence ID" value="MBP0493875.1"/>
    <property type="molecule type" value="Genomic_DNA"/>
</dbReference>
<dbReference type="InterPro" id="IPR027417">
    <property type="entry name" value="P-loop_NTPase"/>
</dbReference>
<protein>
    <submittedName>
        <fullName evidence="4">Pilus assembly protein</fullName>
    </submittedName>
</protein>
<evidence type="ECO:0000256" key="1">
    <source>
        <dbReference type="ARBA" id="ARBA00022741"/>
    </source>
</evidence>
<dbReference type="AlphaFoldDB" id="A0A940MZE7"/>
<feature type="region of interest" description="Disordered" evidence="3">
    <location>
        <begin position="1"/>
        <end position="30"/>
    </location>
</feature>
<sequence>MLVERSSRREAPQASRPAPPAEEGRYAAPTGDPRVPFLAFVTDEDSEAALRGGLVNLGTGVQVRRGDVRTATRVLEHEETPHVLLVDVTGIEDPFAALGELAEVCTPDVRVLVIGESSNLTLYRRLTRDLGIAEYLYKPLTRETVGDFFGPHVTGVVGQGGGERGGSVVTVSGARGGCGATTIAVNLALQLAEVSRGHVALLDLHLRTGNTGLMLGVRSGTGLRVALEEPERVDSLFLDRSSIPVGDRVRLVAAEEPMNSAPHPTEEGVKHLLAMLTARFNIVVVDTHSPPGIAESIALAMAQTRIVVTAPDMSGIRDTLMLRKYVEGLRSSPVLTVLNREGLPGGLRTKLVEEGLGAPPDFVIPDLPREVPRAAHLGRPAIAESAGFRRALLPVTRRIAGVKTEAGPPSLLARLFGRAA</sequence>
<dbReference type="GO" id="GO:0051782">
    <property type="term" value="P:negative regulation of cell division"/>
    <property type="evidence" value="ECO:0007669"/>
    <property type="project" value="TreeGrafter"/>
</dbReference>
<dbReference type="RefSeq" id="WP_209374532.1">
    <property type="nucleotide sequence ID" value="NZ_JAGIZA010000007.1"/>
</dbReference>
<name>A0A940MZE7_9PROT</name>
<evidence type="ECO:0000256" key="3">
    <source>
        <dbReference type="SAM" id="MobiDB-lite"/>
    </source>
</evidence>
<dbReference type="Gene3D" id="3.40.50.300">
    <property type="entry name" value="P-loop containing nucleotide triphosphate hydrolases"/>
    <property type="match status" value="1"/>
</dbReference>
<evidence type="ECO:0000313" key="5">
    <source>
        <dbReference type="Proteomes" id="UP000677537"/>
    </source>
</evidence>
<evidence type="ECO:0000256" key="2">
    <source>
        <dbReference type="ARBA" id="ARBA00022840"/>
    </source>
</evidence>
<evidence type="ECO:0000313" key="4">
    <source>
        <dbReference type="EMBL" id="MBP0493875.1"/>
    </source>
</evidence>
<dbReference type="Gene3D" id="3.40.50.2300">
    <property type="match status" value="1"/>
</dbReference>
<dbReference type="InterPro" id="IPR050625">
    <property type="entry name" value="ParA/MinD_ATPase"/>
</dbReference>